<keyword evidence="8" id="KW-1185">Reference proteome</keyword>
<gene>
    <name evidence="7" type="ORF">CHX27_05515</name>
</gene>
<evidence type="ECO:0000313" key="8">
    <source>
        <dbReference type="Proteomes" id="UP000216035"/>
    </source>
</evidence>
<proteinExistence type="predicted"/>
<keyword evidence="4 5" id="KW-0472">Membrane</keyword>
<evidence type="ECO:0000256" key="4">
    <source>
        <dbReference type="ARBA" id="ARBA00023136"/>
    </source>
</evidence>
<dbReference type="PANTHER" id="PTHR38480">
    <property type="entry name" value="SLR0254 PROTEIN"/>
    <property type="match status" value="1"/>
</dbReference>
<evidence type="ECO:0000256" key="2">
    <source>
        <dbReference type="ARBA" id="ARBA00022692"/>
    </source>
</evidence>
<feature type="transmembrane region" description="Helical" evidence="5">
    <location>
        <begin position="25"/>
        <end position="50"/>
    </location>
</feature>
<keyword evidence="3 5" id="KW-1133">Transmembrane helix</keyword>
<evidence type="ECO:0000313" key="7">
    <source>
        <dbReference type="EMBL" id="OYQ45931.1"/>
    </source>
</evidence>
<protein>
    <submittedName>
        <fullName evidence="7">RDD family protein</fullName>
    </submittedName>
</protein>
<feature type="transmembrane region" description="Helical" evidence="5">
    <location>
        <begin position="117"/>
        <end position="138"/>
    </location>
</feature>
<evidence type="ECO:0000256" key="1">
    <source>
        <dbReference type="ARBA" id="ARBA00004141"/>
    </source>
</evidence>
<reference evidence="7 8" key="1">
    <citation type="submission" date="2017-07" db="EMBL/GenBank/DDBJ databases">
        <title>Flavobacterium cyanobacteriorum sp. nov., isolated from cyanobacterial aggregates in a eutrophic lake.</title>
        <authorList>
            <person name="Cai H."/>
        </authorList>
    </citation>
    <scope>NUCLEOTIDE SEQUENCE [LARGE SCALE GENOMIC DNA]</scope>
    <source>
        <strain evidence="7 8">TH167</strain>
    </source>
</reference>
<name>A0A255ZX09_9FLAO</name>
<comment type="caution">
    <text evidence="7">The sequence shown here is derived from an EMBL/GenBank/DDBJ whole genome shotgun (WGS) entry which is preliminary data.</text>
</comment>
<dbReference type="PANTHER" id="PTHR38480:SF1">
    <property type="entry name" value="SLR0254 PROTEIN"/>
    <property type="match status" value="1"/>
</dbReference>
<organism evidence="7 8">
    <name type="scientific">Flavobacterium aurantiibacter</name>
    <dbReference type="NCBI Taxonomy" id="2023067"/>
    <lineage>
        <taxon>Bacteria</taxon>
        <taxon>Pseudomonadati</taxon>
        <taxon>Bacteroidota</taxon>
        <taxon>Flavobacteriia</taxon>
        <taxon>Flavobacteriales</taxon>
        <taxon>Flavobacteriaceae</taxon>
        <taxon>Flavobacterium</taxon>
    </lineage>
</organism>
<evidence type="ECO:0000259" key="6">
    <source>
        <dbReference type="Pfam" id="PF06271"/>
    </source>
</evidence>
<feature type="domain" description="RDD" evidence="6">
    <location>
        <begin position="19"/>
        <end position="151"/>
    </location>
</feature>
<dbReference type="EMBL" id="NOXX01000176">
    <property type="protein sequence ID" value="OYQ45931.1"/>
    <property type="molecule type" value="Genomic_DNA"/>
</dbReference>
<dbReference type="RefSeq" id="WP_094485765.1">
    <property type="nucleotide sequence ID" value="NZ_NOXX01000176.1"/>
</dbReference>
<sequence length="247" mass="27626">MSEISILTTQNVAIDFTAASIGQRILATILDTLVLIGYSFLIGFFVFQYLGVSDYIRDLDNWSQLAVGILFFFPIIIYSVTLETILEGQSLGKKIVGIRVVKIDGYEAGFADYLIRWFFRCVDVLIASGTIGLVAIIATKRSQRLGDLAAGTAVISLRRNASVKQTILIELEDNYKPTYQQVLKLSDSDVRIIKNVFETASAEFNVARIKQLRTKVESVIGEQPQELSDTRLINTVLRDYNYYTGQA</sequence>
<dbReference type="AlphaFoldDB" id="A0A255ZX09"/>
<comment type="subcellular location">
    <subcellularLocation>
        <location evidence="1">Membrane</location>
        <topology evidence="1">Multi-pass membrane protein</topology>
    </subcellularLocation>
</comment>
<keyword evidence="2 5" id="KW-0812">Transmembrane</keyword>
<dbReference type="OrthoDB" id="9814143at2"/>
<evidence type="ECO:0000256" key="3">
    <source>
        <dbReference type="ARBA" id="ARBA00022989"/>
    </source>
</evidence>
<dbReference type="Proteomes" id="UP000216035">
    <property type="component" value="Unassembled WGS sequence"/>
</dbReference>
<feature type="transmembrane region" description="Helical" evidence="5">
    <location>
        <begin position="62"/>
        <end position="81"/>
    </location>
</feature>
<accession>A0A255ZX09</accession>
<dbReference type="Pfam" id="PF06271">
    <property type="entry name" value="RDD"/>
    <property type="match status" value="1"/>
</dbReference>
<dbReference type="InterPro" id="IPR010432">
    <property type="entry name" value="RDD"/>
</dbReference>
<dbReference type="GO" id="GO:0016020">
    <property type="term" value="C:membrane"/>
    <property type="evidence" value="ECO:0007669"/>
    <property type="project" value="UniProtKB-SubCell"/>
</dbReference>
<evidence type="ECO:0000256" key="5">
    <source>
        <dbReference type="SAM" id="Phobius"/>
    </source>
</evidence>